<dbReference type="AlphaFoldDB" id="A0A8U0PR42"/>
<keyword evidence="1 2" id="KW-0728">SH3 domain</keyword>
<dbReference type="InterPro" id="IPR040325">
    <property type="entry name" value="RIMBP1/2/3"/>
</dbReference>
<dbReference type="FunFam" id="2.30.30.40:FF:000023">
    <property type="entry name" value="RIMS-binding protein 2 isoform F"/>
    <property type="match status" value="1"/>
</dbReference>
<evidence type="ECO:0000256" key="1">
    <source>
        <dbReference type="ARBA" id="ARBA00022443"/>
    </source>
</evidence>
<dbReference type="Gene3D" id="2.30.30.40">
    <property type="entry name" value="SH3 Domains"/>
    <property type="match status" value="1"/>
</dbReference>
<dbReference type="Pfam" id="PF07653">
    <property type="entry name" value="SH3_2"/>
    <property type="match status" value="1"/>
</dbReference>
<dbReference type="SUPFAM" id="SSF50044">
    <property type="entry name" value="SH3-domain"/>
    <property type="match status" value="1"/>
</dbReference>
<dbReference type="PROSITE" id="PS50002">
    <property type="entry name" value="SH3"/>
    <property type="match status" value="1"/>
</dbReference>
<dbReference type="GO" id="GO:0045202">
    <property type="term" value="C:synapse"/>
    <property type="evidence" value="ECO:0007669"/>
    <property type="project" value="GOC"/>
</dbReference>
<gene>
    <name evidence="5" type="primary">LOC120028405</name>
</gene>
<dbReference type="InterPro" id="IPR036028">
    <property type="entry name" value="SH3-like_dom_sf"/>
</dbReference>
<protein>
    <submittedName>
        <fullName evidence="5">RIMS-binding protein 2-like</fullName>
    </submittedName>
</protein>
<proteinExistence type="predicted"/>
<dbReference type="PANTHER" id="PTHR14234:SF19">
    <property type="entry name" value="RIM-BINDING PROTEIN, ISOFORM F"/>
    <property type="match status" value="1"/>
</dbReference>
<reference evidence="5" key="1">
    <citation type="submission" date="2025-08" db="UniProtKB">
        <authorList>
            <consortium name="RefSeq"/>
        </authorList>
    </citation>
    <scope>IDENTIFICATION</scope>
    <source>
        <tissue evidence="5">White muscle</tissue>
    </source>
</reference>
<dbReference type="KEGG" id="snh:120028405"/>
<dbReference type="InterPro" id="IPR001452">
    <property type="entry name" value="SH3_domain"/>
</dbReference>
<keyword evidence="4" id="KW-1185">Reference proteome</keyword>
<sequence length="165" mass="18176">MEGVYVFLYTDGLRIATPEDIRQWELVTANQVSSQVSQEPPVRLFVDLFPYNPAAMSPNPETTAEELPFVPGQILKVFGDEDDDGFYHGESGGLSGAVPSNMVSVIPVDDDYLKHQLIQQGFLPVDHTCTDPSEESSVLMTWSSAGWWPSLSMPLGKVPLTWTAT</sequence>
<feature type="domain" description="SH3" evidence="3">
    <location>
        <begin position="40"/>
        <end position="108"/>
    </location>
</feature>
<evidence type="ECO:0000313" key="4">
    <source>
        <dbReference type="Proteomes" id="UP000808372"/>
    </source>
</evidence>
<dbReference type="GO" id="GO:0007274">
    <property type="term" value="P:neuromuscular synaptic transmission"/>
    <property type="evidence" value="ECO:0007669"/>
    <property type="project" value="TreeGrafter"/>
</dbReference>
<dbReference type="RefSeq" id="XP_038829562.1">
    <property type="nucleotide sequence ID" value="XM_038973634.1"/>
</dbReference>
<evidence type="ECO:0000313" key="5">
    <source>
        <dbReference type="RefSeq" id="XP_038829562.1"/>
    </source>
</evidence>
<organism evidence="4 5">
    <name type="scientific">Salvelinus namaycush</name>
    <name type="common">Lake trout</name>
    <name type="synonym">Salmo namaycush</name>
    <dbReference type="NCBI Taxonomy" id="8040"/>
    <lineage>
        <taxon>Eukaryota</taxon>
        <taxon>Metazoa</taxon>
        <taxon>Chordata</taxon>
        <taxon>Craniata</taxon>
        <taxon>Vertebrata</taxon>
        <taxon>Euteleostomi</taxon>
        <taxon>Actinopterygii</taxon>
        <taxon>Neopterygii</taxon>
        <taxon>Teleostei</taxon>
        <taxon>Protacanthopterygii</taxon>
        <taxon>Salmoniformes</taxon>
        <taxon>Salmonidae</taxon>
        <taxon>Salmoninae</taxon>
        <taxon>Salvelinus</taxon>
    </lineage>
</organism>
<dbReference type="PANTHER" id="PTHR14234">
    <property type="entry name" value="RIM BINDING PROTEIN-RELATED"/>
    <property type="match status" value="1"/>
</dbReference>
<dbReference type="SMART" id="SM00326">
    <property type="entry name" value="SH3"/>
    <property type="match status" value="1"/>
</dbReference>
<accession>A0A8U0PR42</accession>
<evidence type="ECO:0000256" key="2">
    <source>
        <dbReference type="PROSITE-ProRule" id="PRU00192"/>
    </source>
</evidence>
<evidence type="ECO:0000259" key="3">
    <source>
        <dbReference type="PROSITE" id="PS50002"/>
    </source>
</evidence>
<name>A0A8U0PR42_SALNM</name>
<dbReference type="Proteomes" id="UP000808372">
    <property type="component" value="Chromosome 34"/>
</dbReference>
<dbReference type="GeneID" id="120028405"/>